<dbReference type="Gene3D" id="2.70.98.10">
    <property type="match status" value="1"/>
</dbReference>
<evidence type="ECO:0000256" key="4">
    <source>
        <dbReference type="ARBA" id="ARBA00006206"/>
    </source>
</evidence>
<dbReference type="InterPro" id="IPR014718">
    <property type="entry name" value="GH-type_carb-bd"/>
</dbReference>
<dbReference type="EMBL" id="CP029480">
    <property type="protein sequence ID" value="AWV97720.1"/>
    <property type="molecule type" value="Genomic_DNA"/>
</dbReference>
<evidence type="ECO:0000256" key="10">
    <source>
        <dbReference type="ARBA" id="ARBA00023277"/>
    </source>
</evidence>
<comment type="catalytic activity">
    <reaction evidence="1 11">
        <text>alpha-D-glucose = beta-D-glucose</text>
        <dbReference type="Rhea" id="RHEA:10264"/>
        <dbReference type="ChEBI" id="CHEBI:15903"/>
        <dbReference type="ChEBI" id="CHEBI:17925"/>
        <dbReference type="EC" id="5.1.3.3"/>
    </reaction>
</comment>
<dbReference type="UniPathway" id="UPA00242"/>
<dbReference type="GO" id="GO:0005737">
    <property type="term" value="C:cytoplasm"/>
    <property type="evidence" value="ECO:0007669"/>
    <property type="project" value="TreeGrafter"/>
</dbReference>
<keyword evidence="9 11" id="KW-0413">Isomerase</keyword>
<dbReference type="PANTHER" id="PTHR10091:SF0">
    <property type="entry name" value="GALACTOSE MUTAROTASE"/>
    <property type="match status" value="1"/>
</dbReference>
<reference evidence="15 16" key="1">
    <citation type="submission" date="2018-05" db="EMBL/GenBank/DDBJ databases">
        <title>Complete genome sequence of Arcticibacterium luteifluviistationis SM1504T, a cytophagaceae bacterium isolated from Arctic surface seawater.</title>
        <authorList>
            <person name="Li Y."/>
            <person name="Qin Q.-L."/>
        </authorList>
    </citation>
    <scope>NUCLEOTIDE SEQUENCE [LARGE SCALE GENOMIC DNA]</scope>
    <source>
        <strain evidence="15 16">SM1504</strain>
    </source>
</reference>
<accession>A0A2Z4G9G8</accession>
<evidence type="ECO:0000256" key="14">
    <source>
        <dbReference type="PIRSR" id="PIRSR005096-3"/>
    </source>
</evidence>
<gene>
    <name evidence="15" type="ORF">DJ013_05880</name>
</gene>
<feature type="active site" description="Proton acceptor" evidence="12">
    <location>
        <position position="346"/>
    </location>
</feature>
<evidence type="ECO:0000256" key="3">
    <source>
        <dbReference type="ARBA" id="ARBA00005028"/>
    </source>
</evidence>
<dbReference type="KEGG" id="als:DJ013_05880"/>
<dbReference type="PROSITE" id="PS00545">
    <property type="entry name" value="ALDOSE_1_EPIMERASE"/>
    <property type="match status" value="1"/>
</dbReference>
<evidence type="ECO:0000256" key="11">
    <source>
        <dbReference type="PIRNR" id="PIRNR005096"/>
    </source>
</evidence>
<evidence type="ECO:0000256" key="7">
    <source>
        <dbReference type="ARBA" id="ARBA00014165"/>
    </source>
</evidence>
<feature type="binding site" evidence="14">
    <location>
        <begin position="110"/>
        <end position="111"/>
    </location>
    <ligand>
        <name>beta-D-galactose</name>
        <dbReference type="ChEBI" id="CHEBI:27667"/>
    </ligand>
</feature>
<dbReference type="InterPro" id="IPR011013">
    <property type="entry name" value="Gal_mutarotase_sf_dom"/>
</dbReference>
<keyword evidence="16" id="KW-1185">Reference proteome</keyword>
<dbReference type="NCBIfam" id="NF008277">
    <property type="entry name" value="PRK11055.1"/>
    <property type="match status" value="1"/>
</dbReference>
<feature type="binding site" evidence="13">
    <location>
        <position position="281"/>
    </location>
    <ligand>
        <name>beta-D-galactose</name>
        <dbReference type="ChEBI" id="CHEBI:27667"/>
    </ligand>
</feature>
<keyword evidence="10 11" id="KW-0119">Carbohydrate metabolism</keyword>
<dbReference type="InterPro" id="IPR047215">
    <property type="entry name" value="Galactose_mutarotase-like"/>
</dbReference>
<dbReference type="PANTHER" id="PTHR10091">
    <property type="entry name" value="ALDOSE-1-EPIMERASE"/>
    <property type="match status" value="1"/>
</dbReference>
<sequence length="381" mass="41795">MKQLTLFFLTILMTTSCNSNSEESSNQSKLASISEAVYGNLADGREASIFTLKNAKGMEVTITNYGGKIITWTAPDRDGNYENVNLGMTKLEDYFGGASFFGTLVGRFGNRIGNAKFSLDGEEFQLIANNGVNNLHSGGFGVDKNLWDAEIVDSENPTLKLTTVSPDGAGGFPGNLSVTVTYTLMPDDALKIDYKATTDKPTVVNMTNHSYFNLGGFKRDVLEHEVTIHADTYLPVDEGLIPFGMPAPVAGTPFDFTTSHVIAERINDTTDTQISRGGGYDHAWVFTDKSDQMKLGASVYEPTTGRVMEVYTTEPAVQFYTGNFLAGNLTGHKGVNYKKRWGFCLETEHYPDAPNKPDYPSTTLRPGETYETTTMYKFSAK</sequence>
<dbReference type="Proteomes" id="UP000249873">
    <property type="component" value="Chromosome"/>
</dbReference>
<organism evidence="15 16">
    <name type="scientific">Arcticibacterium luteifluviistationis</name>
    <dbReference type="NCBI Taxonomy" id="1784714"/>
    <lineage>
        <taxon>Bacteria</taxon>
        <taxon>Pseudomonadati</taxon>
        <taxon>Bacteroidota</taxon>
        <taxon>Cytophagia</taxon>
        <taxon>Cytophagales</taxon>
        <taxon>Leadbetterellaceae</taxon>
        <taxon>Arcticibacterium</taxon>
    </lineage>
</organism>
<dbReference type="GO" id="GO:0004034">
    <property type="term" value="F:aldose 1-epimerase activity"/>
    <property type="evidence" value="ECO:0007669"/>
    <property type="project" value="UniProtKB-EC"/>
</dbReference>
<comment type="pathway">
    <text evidence="3 11">Carbohydrate metabolism; hexose metabolism.</text>
</comment>
<dbReference type="CDD" id="cd09019">
    <property type="entry name" value="galactose_mutarotase_like"/>
    <property type="match status" value="1"/>
</dbReference>
<dbReference type="AlphaFoldDB" id="A0A2Z4G9G8"/>
<evidence type="ECO:0000256" key="9">
    <source>
        <dbReference type="ARBA" id="ARBA00023235"/>
    </source>
</evidence>
<keyword evidence="8" id="KW-0106">Calcium</keyword>
<evidence type="ECO:0000256" key="8">
    <source>
        <dbReference type="ARBA" id="ARBA00022837"/>
    </source>
</evidence>
<comment type="similarity">
    <text evidence="4 11">Belongs to the aldose epimerase family.</text>
</comment>
<dbReference type="GO" id="GO:0030246">
    <property type="term" value="F:carbohydrate binding"/>
    <property type="evidence" value="ECO:0007669"/>
    <property type="project" value="InterPro"/>
</dbReference>
<dbReference type="RefSeq" id="WP_111370822.1">
    <property type="nucleotide sequence ID" value="NZ_CP029480.1"/>
</dbReference>
<name>A0A2Z4G9G8_9BACT</name>
<evidence type="ECO:0000256" key="5">
    <source>
        <dbReference type="ARBA" id="ARBA00011245"/>
    </source>
</evidence>
<comment type="cofactor">
    <cofactor evidence="2">
        <name>Ca(2+)</name>
        <dbReference type="ChEBI" id="CHEBI:29108"/>
    </cofactor>
</comment>
<dbReference type="InterPro" id="IPR015443">
    <property type="entry name" value="Aldose_1-epimerase"/>
</dbReference>
<dbReference type="GO" id="GO:0033499">
    <property type="term" value="P:galactose catabolic process via UDP-galactose, Leloir pathway"/>
    <property type="evidence" value="ECO:0007669"/>
    <property type="project" value="TreeGrafter"/>
</dbReference>
<protein>
    <recommendedName>
        <fullName evidence="7 11">Aldose 1-epimerase</fullName>
        <ecNumber evidence="6 11">5.1.3.3</ecNumber>
    </recommendedName>
</protein>
<dbReference type="PROSITE" id="PS51257">
    <property type="entry name" value="PROKAR_LIPOPROTEIN"/>
    <property type="match status" value="1"/>
</dbReference>
<proteinExistence type="inferred from homology"/>
<dbReference type="GO" id="GO:0006006">
    <property type="term" value="P:glucose metabolic process"/>
    <property type="evidence" value="ECO:0007669"/>
    <property type="project" value="TreeGrafter"/>
</dbReference>
<evidence type="ECO:0000256" key="13">
    <source>
        <dbReference type="PIRSR" id="PIRSR005096-2"/>
    </source>
</evidence>
<dbReference type="EC" id="5.1.3.3" evidence="6 11"/>
<evidence type="ECO:0000313" key="15">
    <source>
        <dbReference type="EMBL" id="AWV97720.1"/>
    </source>
</evidence>
<dbReference type="InterPro" id="IPR008183">
    <property type="entry name" value="Aldose_1/G6P_1-epimerase"/>
</dbReference>
<dbReference type="PIRSF" id="PIRSF005096">
    <property type="entry name" value="GALM"/>
    <property type="match status" value="1"/>
</dbReference>
<comment type="subunit">
    <text evidence="5">Monomer.</text>
</comment>
<dbReference type="OrthoDB" id="9779408at2"/>
<evidence type="ECO:0000256" key="1">
    <source>
        <dbReference type="ARBA" id="ARBA00001614"/>
    </source>
</evidence>
<dbReference type="InterPro" id="IPR018052">
    <property type="entry name" value="Ald1_epimerase_CS"/>
</dbReference>
<feature type="binding site" evidence="14">
    <location>
        <begin position="209"/>
        <end position="211"/>
    </location>
    <ligand>
        <name>beta-D-galactose</name>
        <dbReference type="ChEBI" id="CHEBI:27667"/>
    </ligand>
</feature>
<feature type="active site" description="Proton donor" evidence="12">
    <location>
        <position position="209"/>
    </location>
</feature>
<evidence type="ECO:0000313" key="16">
    <source>
        <dbReference type="Proteomes" id="UP000249873"/>
    </source>
</evidence>
<dbReference type="SUPFAM" id="SSF74650">
    <property type="entry name" value="Galactose mutarotase-like"/>
    <property type="match status" value="1"/>
</dbReference>
<evidence type="ECO:0000256" key="12">
    <source>
        <dbReference type="PIRSR" id="PIRSR005096-1"/>
    </source>
</evidence>
<evidence type="ECO:0000256" key="2">
    <source>
        <dbReference type="ARBA" id="ARBA00001913"/>
    </source>
</evidence>
<evidence type="ECO:0000256" key="6">
    <source>
        <dbReference type="ARBA" id="ARBA00013185"/>
    </source>
</evidence>
<dbReference type="Pfam" id="PF01263">
    <property type="entry name" value="Aldose_epim"/>
    <property type="match status" value="1"/>
</dbReference>